<reference evidence="1 2" key="1">
    <citation type="journal article" date="2011" name="J. Gen. Appl. Microbiol.">
        <title>Draft genome sequencing of the enigmatic yeast Saitoella complicata.</title>
        <authorList>
            <person name="Nishida H."/>
            <person name="Hamamoto M."/>
            <person name="Sugiyama J."/>
        </authorList>
    </citation>
    <scope>NUCLEOTIDE SEQUENCE [LARGE SCALE GENOMIC DNA]</scope>
    <source>
        <strain evidence="1 2">NRRL Y-17804</strain>
    </source>
</reference>
<dbReference type="EMBL" id="BACD03000058">
    <property type="protein sequence ID" value="GAO52053.1"/>
    <property type="molecule type" value="Genomic_DNA"/>
</dbReference>
<organism evidence="1 2">
    <name type="scientific">Saitoella complicata (strain BCRC 22490 / CBS 7301 / JCM 7358 / NBRC 10748 / NRRL Y-17804)</name>
    <dbReference type="NCBI Taxonomy" id="698492"/>
    <lineage>
        <taxon>Eukaryota</taxon>
        <taxon>Fungi</taxon>
        <taxon>Dikarya</taxon>
        <taxon>Ascomycota</taxon>
        <taxon>Taphrinomycotina</taxon>
        <taxon>Taphrinomycotina incertae sedis</taxon>
        <taxon>Saitoella</taxon>
    </lineage>
</organism>
<dbReference type="AlphaFoldDB" id="A0A0E9NQI0"/>
<reference evidence="1 2" key="3">
    <citation type="journal article" date="2015" name="Genome Announc.">
        <title>Draft Genome Sequence of the Archiascomycetous Yeast Saitoella complicata.</title>
        <authorList>
            <person name="Yamauchi K."/>
            <person name="Kondo S."/>
            <person name="Hamamoto M."/>
            <person name="Takahashi Y."/>
            <person name="Ogura Y."/>
            <person name="Hayashi T."/>
            <person name="Nishida H."/>
        </authorList>
    </citation>
    <scope>NUCLEOTIDE SEQUENCE [LARGE SCALE GENOMIC DNA]</scope>
    <source>
        <strain evidence="1 2">NRRL Y-17804</strain>
    </source>
</reference>
<dbReference type="Proteomes" id="UP000033140">
    <property type="component" value="Unassembled WGS sequence"/>
</dbReference>
<protein>
    <submittedName>
        <fullName evidence="1">Uncharacterized protein</fullName>
    </submittedName>
</protein>
<evidence type="ECO:0000313" key="2">
    <source>
        <dbReference type="Proteomes" id="UP000033140"/>
    </source>
</evidence>
<sequence length="108" mass="12391">MWGCRTFRGRSITDTTPGEIYGLYKGYECGWDYGHRGGIAQCQWVYFITFTIRPEEQSTFRGSQHAMNSHHVLSSLDNWPSTVVLSISLSVIIAKSRPPWYHSQTTLM</sequence>
<gene>
    <name evidence="1" type="ORF">G7K_6140-t1</name>
</gene>
<accession>A0A0E9NQI0</accession>
<reference evidence="1 2" key="2">
    <citation type="journal article" date="2014" name="J. Gen. Appl. Microbiol.">
        <title>The early diverging ascomycetous budding yeast Saitoella complicata has three histone deacetylases belonging to the Clr6, Hos2, and Rpd3 lineages.</title>
        <authorList>
            <person name="Nishida H."/>
            <person name="Matsumoto T."/>
            <person name="Kondo S."/>
            <person name="Hamamoto M."/>
            <person name="Yoshikawa H."/>
        </authorList>
    </citation>
    <scope>NUCLEOTIDE SEQUENCE [LARGE SCALE GENOMIC DNA]</scope>
    <source>
        <strain evidence="1 2">NRRL Y-17804</strain>
    </source>
</reference>
<keyword evidence="2" id="KW-1185">Reference proteome</keyword>
<comment type="caution">
    <text evidence="1">The sequence shown here is derived from an EMBL/GenBank/DDBJ whole genome shotgun (WGS) entry which is preliminary data.</text>
</comment>
<name>A0A0E9NQI0_SAICN</name>
<evidence type="ECO:0000313" key="1">
    <source>
        <dbReference type="EMBL" id="GAO52053.1"/>
    </source>
</evidence>
<proteinExistence type="predicted"/>